<name>A0AAE0DNZ0_9LECA</name>
<protein>
    <submittedName>
        <fullName evidence="1">Uncharacterized protein</fullName>
    </submittedName>
</protein>
<accession>A0AAE0DNZ0</accession>
<comment type="caution">
    <text evidence="1">The sequence shown here is derived from an EMBL/GenBank/DDBJ whole genome shotgun (WGS) entry which is preliminary data.</text>
</comment>
<gene>
    <name evidence="1" type="ORF">OEA41_001337</name>
</gene>
<evidence type="ECO:0000313" key="1">
    <source>
        <dbReference type="EMBL" id="KAK3174093.1"/>
    </source>
</evidence>
<dbReference type="PANTHER" id="PTHR14614:SF104">
    <property type="entry name" value="N-METHYLTRANSFERASE, PUTATIVE (AFU_ORTHOLOGUE AFUA_1G17750)-RELATED"/>
    <property type="match status" value="1"/>
</dbReference>
<organism evidence="1 2">
    <name type="scientific">Lepraria neglecta</name>
    <dbReference type="NCBI Taxonomy" id="209136"/>
    <lineage>
        <taxon>Eukaryota</taxon>
        <taxon>Fungi</taxon>
        <taxon>Dikarya</taxon>
        <taxon>Ascomycota</taxon>
        <taxon>Pezizomycotina</taxon>
        <taxon>Lecanoromycetes</taxon>
        <taxon>OSLEUM clade</taxon>
        <taxon>Lecanoromycetidae</taxon>
        <taxon>Lecanorales</taxon>
        <taxon>Lecanorineae</taxon>
        <taxon>Stereocaulaceae</taxon>
        <taxon>Lepraria</taxon>
    </lineage>
</organism>
<dbReference type="Proteomes" id="UP001276659">
    <property type="component" value="Unassembled WGS sequence"/>
</dbReference>
<dbReference type="AlphaFoldDB" id="A0AAE0DNZ0"/>
<dbReference type="InterPro" id="IPR019410">
    <property type="entry name" value="Methyltransf_16"/>
</dbReference>
<evidence type="ECO:0000313" key="2">
    <source>
        <dbReference type="Proteomes" id="UP001276659"/>
    </source>
</evidence>
<proteinExistence type="predicted"/>
<dbReference type="EMBL" id="JASNWA010000006">
    <property type="protein sequence ID" value="KAK3174093.1"/>
    <property type="molecule type" value="Genomic_DNA"/>
</dbReference>
<dbReference type="Gene3D" id="3.40.50.150">
    <property type="entry name" value="Vaccinia Virus protein VP39"/>
    <property type="match status" value="1"/>
</dbReference>
<dbReference type="InterPro" id="IPR029063">
    <property type="entry name" value="SAM-dependent_MTases_sf"/>
</dbReference>
<sequence length="321" mass="36446">MDVPNSPGVSEIERMLTFLVRTAQVPVEQPDDVYSSAVGLLFPDNIRTFHGDPGSYVTYLSKRFGDIKLSLADPLKQEDRTLFAHFIWNSGIQMAEFISQASDEAKDEKDERWNVEGETVLELGAGTGIVGITSALAGGREVVLSDYPSQKILTNLKVNVDRNIAEALQAERKVAVQGHEWGVLTDDFSKENAHRFTRILCADCLWMDGNHFGLAQSIEHFLSYKEGARAWVIAGFHTGRAKLVSFFDITVQAGLEVEKIWERDADGNERDWEREREDKERNRWMVLAILKRGNKMEGMSDKEKQQRFYASMLMQKSNRHT</sequence>
<dbReference type="Pfam" id="PF10294">
    <property type="entry name" value="Methyltransf_16"/>
    <property type="match status" value="1"/>
</dbReference>
<reference evidence="1" key="1">
    <citation type="submission" date="2022-11" db="EMBL/GenBank/DDBJ databases">
        <title>Chromosomal genome sequence assembly and mating type (MAT) locus characterization of the leprose asexual lichenized fungus Lepraria neglecta (Nyl.) Erichsen.</title>
        <authorList>
            <person name="Allen J.L."/>
            <person name="Pfeffer B."/>
        </authorList>
    </citation>
    <scope>NUCLEOTIDE SEQUENCE</scope>
    <source>
        <strain evidence="1">Allen 5258</strain>
    </source>
</reference>
<dbReference type="GO" id="GO:0008757">
    <property type="term" value="F:S-adenosylmethionine-dependent methyltransferase activity"/>
    <property type="evidence" value="ECO:0007669"/>
    <property type="project" value="UniProtKB-ARBA"/>
</dbReference>
<keyword evidence="2" id="KW-1185">Reference proteome</keyword>
<dbReference type="SUPFAM" id="SSF53335">
    <property type="entry name" value="S-adenosyl-L-methionine-dependent methyltransferases"/>
    <property type="match status" value="1"/>
</dbReference>
<dbReference type="PANTHER" id="PTHR14614">
    <property type="entry name" value="HEPATOCELLULAR CARCINOMA-ASSOCIATED ANTIGEN"/>
    <property type="match status" value="1"/>
</dbReference>
<dbReference type="GO" id="GO:0005737">
    <property type="term" value="C:cytoplasm"/>
    <property type="evidence" value="ECO:0007669"/>
    <property type="project" value="TreeGrafter"/>
</dbReference>